<dbReference type="PROSITE" id="PS51257">
    <property type="entry name" value="PROKAR_LIPOPROTEIN"/>
    <property type="match status" value="1"/>
</dbReference>
<dbReference type="InterPro" id="IPR050810">
    <property type="entry name" value="Bact_Secretion_Sys_Channel"/>
</dbReference>
<gene>
    <name evidence="7" type="ORF">VIS19158_11868</name>
</gene>
<proteinExistence type="inferred from homology"/>
<comment type="subcellular location">
    <subcellularLocation>
        <location evidence="1">Membrane</location>
    </subcellularLocation>
</comment>
<evidence type="ECO:0000313" key="7">
    <source>
        <dbReference type="EMBL" id="EGU42493.1"/>
    </source>
</evidence>
<comment type="similarity">
    <text evidence="4">Belongs to the bacterial secretin family.</text>
</comment>
<feature type="chain" id="PRO_5003386662" description="Type II/III secretion system secretin-like domain-containing protein" evidence="5">
    <location>
        <begin position="21"/>
        <end position="479"/>
    </location>
</feature>
<dbReference type="GO" id="GO:0009306">
    <property type="term" value="P:protein secretion"/>
    <property type="evidence" value="ECO:0007669"/>
    <property type="project" value="InterPro"/>
</dbReference>
<keyword evidence="2 5" id="KW-0732">Signal</keyword>
<name>F9RIG1_9VIBR</name>
<dbReference type="eggNOG" id="COG1450">
    <property type="taxonomic scope" value="Bacteria"/>
</dbReference>
<evidence type="ECO:0000256" key="5">
    <source>
        <dbReference type="SAM" id="SignalP"/>
    </source>
</evidence>
<keyword evidence="3" id="KW-0472">Membrane</keyword>
<sequence length="479" mass="52904">MKKMIVGALISALMMGCASQEYQDALNTNNSVQDAISSHTDYQKPSKVTYIKKPPVVLQPVTEEYDREWLKEPITVNVSQRPLSLVLEEVMYGTDVPIYFGEGVLPNKAVTLNFSQQRENVLNLVARDTGYGIEFRNDRLEVTKTITRVFTLNIPTGEASGQLGSQGNASGEDSVRIEGQYLNVLFDEVTITQEVADTIKELLGGEDDKESTVTVSVNTTTLIVKTSPDKMQEVQQVIDHYQAELSKQVLLDIQILEFRSNLGTERGIDWNIVKNVGDGTLQFFVPGTSTISQGAGYGMAFTGTGDWSGTQSFIKVLEKQGSVSTQTPVTALILNNQPAKITQQIVEPYVDEITRDSSEGVVSGGFTRATESEGIDMMVSAKVQSDDVWLRLSGQLQKIVGRENREIFDNQANFLTVQKSEINFVNKLRYGQTFVIASVKQTTSTAERTKNFWSSLFGGTGSNEETVETLVLLTPRKVQ</sequence>
<comment type="caution">
    <text evidence="7">The sequence shown here is derived from an EMBL/GenBank/DDBJ whole genome shotgun (WGS) entry which is preliminary data.</text>
</comment>
<evidence type="ECO:0000256" key="1">
    <source>
        <dbReference type="ARBA" id="ARBA00004370"/>
    </source>
</evidence>
<feature type="domain" description="Type II/III secretion system secretin-like" evidence="6">
    <location>
        <begin position="317"/>
        <end position="476"/>
    </location>
</feature>
<dbReference type="Pfam" id="PF00263">
    <property type="entry name" value="Secretin"/>
    <property type="match status" value="1"/>
</dbReference>
<dbReference type="InterPro" id="IPR004846">
    <property type="entry name" value="T2SS/T3SS_dom"/>
</dbReference>
<organism evidence="7 8">
    <name type="scientific">Vibrio scophthalmi LMG 19158</name>
    <dbReference type="NCBI Taxonomy" id="870967"/>
    <lineage>
        <taxon>Bacteria</taxon>
        <taxon>Pseudomonadati</taxon>
        <taxon>Pseudomonadota</taxon>
        <taxon>Gammaproteobacteria</taxon>
        <taxon>Vibrionales</taxon>
        <taxon>Vibrionaceae</taxon>
        <taxon>Vibrio</taxon>
    </lineage>
</organism>
<evidence type="ECO:0000313" key="8">
    <source>
        <dbReference type="Proteomes" id="UP000004349"/>
    </source>
</evidence>
<dbReference type="GO" id="GO:0015627">
    <property type="term" value="C:type II protein secretion system complex"/>
    <property type="evidence" value="ECO:0007669"/>
    <property type="project" value="TreeGrafter"/>
</dbReference>
<dbReference type="EMBL" id="AFWE01000018">
    <property type="protein sequence ID" value="EGU42493.1"/>
    <property type="molecule type" value="Genomic_DNA"/>
</dbReference>
<dbReference type="GO" id="GO:0016020">
    <property type="term" value="C:membrane"/>
    <property type="evidence" value="ECO:0007669"/>
    <property type="project" value="UniProtKB-SubCell"/>
</dbReference>
<protein>
    <recommendedName>
        <fullName evidence="6">Type II/III secretion system secretin-like domain-containing protein</fullName>
    </recommendedName>
</protein>
<dbReference type="PANTHER" id="PTHR30332">
    <property type="entry name" value="PROBABLE GENERAL SECRETION PATHWAY PROTEIN D"/>
    <property type="match status" value="1"/>
</dbReference>
<dbReference type="AlphaFoldDB" id="F9RIG1"/>
<evidence type="ECO:0000256" key="3">
    <source>
        <dbReference type="ARBA" id="ARBA00023136"/>
    </source>
</evidence>
<reference evidence="7 8" key="1">
    <citation type="journal article" date="2012" name="Int. J. Syst. Evol. Microbiol.">
        <title>Vibrio caribbeanicus sp. nov., isolated from the marine sponge Scleritoderma cyanea.</title>
        <authorList>
            <person name="Hoffmann M."/>
            <person name="Monday S.R."/>
            <person name="Allard M.W."/>
            <person name="Strain E.A."/>
            <person name="Whittaker P."/>
            <person name="Naum M."/>
            <person name="McCarthy P.J."/>
            <person name="Lopez J.V."/>
            <person name="Fischer M."/>
            <person name="Brown E.W."/>
        </authorList>
    </citation>
    <scope>NUCLEOTIDE SEQUENCE [LARGE SCALE GENOMIC DNA]</scope>
    <source>
        <strain evidence="7 8">LMG 19158</strain>
    </source>
</reference>
<dbReference type="RefSeq" id="WP_005592736.1">
    <property type="nucleotide sequence ID" value="NZ_AFWE01000018.1"/>
</dbReference>
<dbReference type="Proteomes" id="UP000004349">
    <property type="component" value="Unassembled WGS sequence"/>
</dbReference>
<evidence type="ECO:0000256" key="4">
    <source>
        <dbReference type="RuleBase" id="RU004003"/>
    </source>
</evidence>
<evidence type="ECO:0000259" key="6">
    <source>
        <dbReference type="Pfam" id="PF00263"/>
    </source>
</evidence>
<dbReference type="PANTHER" id="PTHR30332:SF24">
    <property type="entry name" value="SECRETIN GSPD-RELATED"/>
    <property type="match status" value="1"/>
</dbReference>
<evidence type="ECO:0000256" key="2">
    <source>
        <dbReference type="ARBA" id="ARBA00022729"/>
    </source>
</evidence>
<accession>F9RIG1</accession>
<feature type="signal peptide" evidence="5">
    <location>
        <begin position="1"/>
        <end position="20"/>
    </location>
</feature>